<dbReference type="AlphaFoldDB" id="A0AAD8FNH1"/>
<gene>
    <name evidence="2" type="ORF">Bpfe_000903</name>
</gene>
<organism evidence="2 3">
    <name type="scientific">Biomphalaria pfeifferi</name>
    <name type="common">Bloodfluke planorb</name>
    <name type="synonym">Freshwater snail</name>
    <dbReference type="NCBI Taxonomy" id="112525"/>
    <lineage>
        <taxon>Eukaryota</taxon>
        <taxon>Metazoa</taxon>
        <taxon>Spiralia</taxon>
        <taxon>Lophotrochozoa</taxon>
        <taxon>Mollusca</taxon>
        <taxon>Gastropoda</taxon>
        <taxon>Heterobranchia</taxon>
        <taxon>Euthyneura</taxon>
        <taxon>Panpulmonata</taxon>
        <taxon>Hygrophila</taxon>
        <taxon>Lymnaeoidea</taxon>
        <taxon>Planorbidae</taxon>
        <taxon>Biomphalaria</taxon>
    </lineage>
</organism>
<reference evidence="2" key="1">
    <citation type="journal article" date="2023" name="PLoS Negl. Trop. Dis.">
        <title>A genome sequence for Biomphalaria pfeifferi, the major vector snail for the human-infecting parasite Schistosoma mansoni.</title>
        <authorList>
            <person name="Bu L."/>
            <person name="Lu L."/>
            <person name="Laidemitt M.R."/>
            <person name="Zhang S.M."/>
            <person name="Mutuku M."/>
            <person name="Mkoji G."/>
            <person name="Steinauer M."/>
            <person name="Loker E.S."/>
        </authorList>
    </citation>
    <scope>NUCLEOTIDE SEQUENCE</scope>
    <source>
        <strain evidence="2">KasaAsao</strain>
    </source>
</reference>
<feature type="compositionally biased region" description="Polar residues" evidence="1">
    <location>
        <begin position="269"/>
        <end position="281"/>
    </location>
</feature>
<comment type="caution">
    <text evidence="2">The sequence shown here is derived from an EMBL/GenBank/DDBJ whole genome shotgun (WGS) entry which is preliminary data.</text>
</comment>
<evidence type="ECO:0000313" key="3">
    <source>
        <dbReference type="Proteomes" id="UP001233172"/>
    </source>
</evidence>
<evidence type="ECO:0000313" key="2">
    <source>
        <dbReference type="EMBL" id="KAK0069726.1"/>
    </source>
</evidence>
<dbReference type="EMBL" id="JASAOG010000002">
    <property type="protein sequence ID" value="KAK0069726.1"/>
    <property type="molecule type" value="Genomic_DNA"/>
</dbReference>
<protein>
    <submittedName>
        <fullName evidence="2">Uncharacterized protein</fullName>
    </submittedName>
</protein>
<feature type="region of interest" description="Disordered" evidence="1">
    <location>
        <begin position="260"/>
        <end position="354"/>
    </location>
</feature>
<reference evidence="2" key="2">
    <citation type="submission" date="2023-04" db="EMBL/GenBank/DDBJ databases">
        <authorList>
            <person name="Bu L."/>
            <person name="Lu L."/>
            <person name="Laidemitt M.R."/>
            <person name="Zhang S.M."/>
            <person name="Mutuku M."/>
            <person name="Mkoji G."/>
            <person name="Steinauer M."/>
            <person name="Loker E.S."/>
        </authorList>
    </citation>
    <scope>NUCLEOTIDE SEQUENCE</scope>
    <source>
        <strain evidence="2">KasaAsao</strain>
        <tissue evidence="2">Whole Snail</tissue>
    </source>
</reference>
<accession>A0AAD8FNH1</accession>
<keyword evidence="3" id="KW-1185">Reference proteome</keyword>
<feature type="compositionally biased region" description="Basic and acidic residues" evidence="1">
    <location>
        <begin position="324"/>
        <end position="336"/>
    </location>
</feature>
<dbReference type="Proteomes" id="UP001233172">
    <property type="component" value="Unassembled WGS sequence"/>
</dbReference>
<name>A0AAD8FNH1_BIOPF</name>
<evidence type="ECO:0000256" key="1">
    <source>
        <dbReference type="SAM" id="MobiDB-lite"/>
    </source>
</evidence>
<sequence length="380" mass="43291">MSFDKSTLWRNILSPDQRWTPREFREGGRCLHAPEKYLVLSRARQEDKFHLGRPAFNPNPNQYLKEKADQLDPIQSSVNDFQNFGSKCKSKFSDALSHCATETHRLVAPTVQRSAREALCAQRQRLNHLRGIVWMFPKIQKHLNDANVKYTVERTSGNQNDEAYLFVSLAEPKVSEPEIIEKSLEIAAVSEVEEVIEEQETTEQESEMKEQPRSCIEYFSTSEVGWYKQPKSTRCWIDDATISSFSDVSDVRKTGLLYERKEKARDASQPMQASPNETVTSDFGPYPGPATPTLEDSQRSDQPAETPVEQTPRVDDNVPDEDLDGSRETSEVDERQTNAPDVGPPPYICPSSPTRSHMIEIKRWLSRSTFSAATRTIPMM</sequence>
<proteinExistence type="predicted"/>